<feature type="compositionally biased region" description="Acidic residues" evidence="1">
    <location>
        <begin position="44"/>
        <end position="60"/>
    </location>
</feature>
<organism evidence="2 3">
    <name type="scientific">Aureococcus anophagefferens</name>
    <name type="common">Harmful bloom alga</name>
    <dbReference type="NCBI Taxonomy" id="44056"/>
    <lineage>
        <taxon>Eukaryota</taxon>
        <taxon>Sar</taxon>
        <taxon>Stramenopiles</taxon>
        <taxon>Ochrophyta</taxon>
        <taxon>Pelagophyceae</taxon>
        <taxon>Pelagomonadales</taxon>
        <taxon>Pelagomonadaceae</taxon>
        <taxon>Aureococcus</taxon>
    </lineage>
</organism>
<dbReference type="EMBL" id="JBBJCI010000361">
    <property type="protein sequence ID" value="KAK7233366.1"/>
    <property type="molecule type" value="Genomic_DNA"/>
</dbReference>
<feature type="compositionally biased region" description="Low complexity" evidence="1">
    <location>
        <begin position="166"/>
        <end position="178"/>
    </location>
</feature>
<feature type="region of interest" description="Disordered" evidence="1">
    <location>
        <begin position="38"/>
        <end position="84"/>
    </location>
</feature>
<sequence length="224" mass="22768">MSELDTEAECPSKPSDGGSFAEGLIDLDALEAELSAARDHFVEDVDGEGDDGGDGGDESEGGAAAPRPRDDVARLDGDAASPLRFQSLAAPGTLRGLEEPLLGDAVPVPLRRGALRFAGAGAAAQARAFAATGLSNGRRLAGREATRSRGRGSARRDPSAEDSTGARDSSTRASRSGSDGAGAGGFEPRRRRHRRPAPGSTAPGRAEAGAALPEPRVGTGFMPP</sequence>
<evidence type="ECO:0000313" key="3">
    <source>
        <dbReference type="Proteomes" id="UP001363151"/>
    </source>
</evidence>
<protein>
    <submittedName>
        <fullName evidence="2">Uncharacterized protein</fullName>
    </submittedName>
</protein>
<feature type="compositionally biased region" description="Basic and acidic residues" evidence="1">
    <location>
        <begin position="67"/>
        <end position="77"/>
    </location>
</feature>
<reference evidence="2 3" key="1">
    <citation type="submission" date="2024-03" db="EMBL/GenBank/DDBJ databases">
        <title>Aureococcus anophagefferens CCMP1851 and Kratosvirus quantuckense: Draft genome of a second virus-susceptible host strain in the model system.</title>
        <authorList>
            <person name="Chase E."/>
            <person name="Truchon A.R."/>
            <person name="Schepens W."/>
            <person name="Wilhelm S.W."/>
        </authorList>
    </citation>
    <scope>NUCLEOTIDE SEQUENCE [LARGE SCALE GENOMIC DNA]</scope>
    <source>
        <strain evidence="2 3">CCMP1851</strain>
    </source>
</reference>
<feature type="region of interest" description="Disordered" evidence="1">
    <location>
        <begin position="1"/>
        <end position="24"/>
    </location>
</feature>
<evidence type="ECO:0000256" key="1">
    <source>
        <dbReference type="SAM" id="MobiDB-lite"/>
    </source>
</evidence>
<keyword evidence="3" id="KW-1185">Reference proteome</keyword>
<gene>
    <name evidence="2" type="ORF">SO694_00108062</name>
</gene>
<accession>A0ABR1FMC2</accession>
<comment type="caution">
    <text evidence="2">The sequence shown here is derived from an EMBL/GenBank/DDBJ whole genome shotgun (WGS) entry which is preliminary data.</text>
</comment>
<proteinExistence type="predicted"/>
<name>A0ABR1FMC2_AURAN</name>
<evidence type="ECO:0000313" key="2">
    <source>
        <dbReference type="EMBL" id="KAK7233366.1"/>
    </source>
</evidence>
<dbReference type="Proteomes" id="UP001363151">
    <property type="component" value="Unassembled WGS sequence"/>
</dbReference>
<feature type="region of interest" description="Disordered" evidence="1">
    <location>
        <begin position="131"/>
        <end position="224"/>
    </location>
</feature>